<dbReference type="PROSITE" id="PS50297">
    <property type="entry name" value="ANK_REP_REGION"/>
    <property type="match status" value="2"/>
</dbReference>
<accession>A0A1R2BYY4</accession>
<dbReference type="InterPro" id="IPR002110">
    <property type="entry name" value="Ankyrin_rpt"/>
</dbReference>
<dbReference type="Proteomes" id="UP000187209">
    <property type="component" value="Unassembled WGS sequence"/>
</dbReference>
<gene>
    <name evidence="4" type="ORF">SteCoe_17433</name>
</gene>
<dbReference type="Pfam" id="PF12796">
    <property type="entry name" value="Ank_2"/>
    <property type="match status" value="1"/>
</dbReference>
<dbReference type="PROSITE" id="PS50088">
    <property type="entry name" value="ANK_REPEAT"/>
    <property type="match status" value="2"/>
</dbReference>
<dbReference type="InterPro" id="IPR036770">
    <property type="entry name" value="Ankyrin_rpt-contain_sf"/>
</dbReference>
<dbReference type="PANTHER" id="PTHR24171">
    <property type="entry name" value="ANKYRIN REPEAT DOMAIN-CONTAINING PROTEIN 39-RELATED"/>
    <property type="match status" value="1"/>
</dbReference>
<reference evidence="4 5" key="1">
    <citation type="submission" date="2016-11" db="EMBL/GenBank/DDBJ databases">
        <title>The macronuclear genome of Stentor coeruleus: a giant cell with tiny introns.</title>
        <authorList>
            <person name="Slabodnick M."/>
            <person name="Ruby J.G."/>
            <person name="Reiff S.B."/>
            <person name="Swart E.C."/>
            <person name="Gosai S."/>
            <person name="Prabakaran S."/>
            <person name="Witkowska E."/>
            <person name="Larue G.E."/>
            <person name="Fisher S."/>
            <person name="Freeman R.M."/>
            <person name="Gunawardena J."/>
            <person name="Chu W."/>
            <person name="Stover N.A."/>
            <person name="Gregory B.D."/>
            <person name="Nowacki M."/>
            <person name="Derisi J."/>
            <person name="Roy S.W."/>
            <person name="Marshall W.F."/>
            <person name="Sood P."/>
        </authorList>
    </citation>
    <scope>NUCLEOTIDE SEQUENCE [LARGE SCALE GENOMIC DNA]</scope>
    <source>
        <strain evidence="4">WM001</strain>
    </source>
</reference>
<dbReference type="SMART" id="SM00248">
    <property type="entry name" value="ANK"/>
    <property type="match status" value="2"/>
</dbReference>
<keyword evidence="1" id="KW-0677">Repeat</keyword>
<organism evidence="4 5">
    <name type="scientific">Stentor coeruleus</name>
    <dbReference type="NCBI Taxonomy" id="5963"/>
    <lineage>
        <taxon>Eukaryota</taxon>
        <taxon>Sar</taxon>
        <taxon>Alveolata</taxon>
        <taxon>Ciliophora</taxon>
        <taxon>Postciliodesmatophora</taxon>
        <taxon>Heterotrichea</taxon>
        <taxon>Heterotrichida</taxon>
        <taxon>Stentoridae</taxon>
        <taxon>Stentor</taxon>
    </lineage>
</organism>
<feature type="repeat" description="ANK" evidence="3">
    <location>
        <begin position="300"/>
        <end position="332"/>
    </location>
</feature>
<dbReference type="PANTHER" id="PTHR24171:SF8">
    <property type="entry name" value="BRCA1-ASSOCIATED RING DOMAIN PROTEIN 1"/>
    <property type="match status" value="1"/>
</dbReference>
<dbReference type="EMBL" id="MPUH01000358">
    <property type="protein sequence ID" value="OMJ81998.1"/>
    <property type="molecule type" value="Genomic_DNA"/>
</dbReference>
<dbReference type="Gene3D" id="1.25.40.20">
    <property type="entry name" value="Ankyrin repeat-containing domain"/>
    <property type="match status" value="1"/>
</dbReference>
<evidence type="ECO:0000256" key="2">
    <source>
        <dbReference type="ARBA" id="ARBA00023043"/>
    </source>
</evidence>
<keyword evidence="5" id="KW-1185">Reference proteome</keyword>
<protein>
    <submittedName>
        <fullName evidence="4">Uncharacterized protein</fullName>
    </submittedName>
</protein>
<feature type="repeat" description="ANK" evidence="3">
    <location>
        <begin position="267"/>
        <end position="299"/>
    </location>
</feature>
<dbReference type="OrthoDB" id="285735at2759"/>
<evidence type="ECO:0000313" key="4">
    <source>
        <dbReference type="EMBL" id="OMJ81998.1"/>
    </source>
</evidence>
<evidence type="ECO:0000313" key="5">
    <source>
        <dbReference type="Proteomes" id="UP000187209"/>
    </source>
</evidence>
<dbReference type="SUPFAM" id="SSF48403">
    <property type="entry name" value="Ankyrin repeat"/>
    <property type="match status" value="1"/>
</dbReference>
<proteinExistence type="predicted"/>
<dbReference type="AlphaFoldDB" id="A0A1R2BYY4"/>
<evidence type="ECO:0000256" key="3">
    <source>
        <dbReference type="PROSITE-ProRule" id="PRU00023"/>
    </source>
</evidence>
<comment type="caution">
    <text evidence="4">The sequence shown here is derived from an EMBL/GenBank/DDBJ whole genome shotgun (WGS) entry which is preliminary data.</text>
</comment>
<keyword evidence="2 3" id="KW-0040">ANK repeat</keyword>
<dbReference type="GO" id="GO:0085020">
    <property type="term" value="P:protein K6-linked ubiquitination"/>
    <property type="evidence" value="ECO:0007669"/>
    <property type="project" value="TreeGrafter"/>
</dbReference>
<sequence length="365" mass="41787">MELSIKGTRNLSSLRQSIYSRCSNSSKTSPYSIGKFFQSTSIVNSPAPSQVRKKLNRIPVSNFSHRITQQISSPKPFRKSLKQRQQQLKTHFSAINLQQKHLTALILNSREKNIDTIVENHDSFSERYIPSKHKFSHKLIGDIQLPRKFFNIIPQEKELEKARLIRTKPKPLQISPSVLNISYKNLQKSYQNKIHDRYRRAMSSIKHYKILKIDPMIIHKIHEFLPGVPYGIPKSKEFLIACKEGNSEDVVLMLEANKWLAHVFDSSGQSSLHWAVKRGHLKIAMILIAAGTWVDNLDFAGRSPLFIAVKVQNVDMINVLLMKNANVRIKTRAGTSIFERINSVVIKSLLDKHIKKLGVIEKIIG</sequence>
<evidence type="ECO:0000256" key="1">
    <source>
        <dbReference type="ARBA" id="ARBA00022737"/>
    </source>
</evidence>
<dbReference type="GO" id="GO:0004842">
    <property type="term" value="F:ubiquitin-protein transferase activity"/>
    <property type="evidence" value="ECO:0007669"/>
    <property type="project" value="TreeGrafter"/>
</dbReference>
<name>A0A1R2BYY4_9CILI</name>